<sequence>VEAFMETIKAHANVFDEEGLYERIKDHLAYLQPISTINSATLSLNNELNLKDLLPTTHIKQCNEVKTMDEAIALASEPLLSAQYIEPQYVEAMQQHFDDTYMVIQNNIAIPHAMSDGGVKRTAMSMLVL</sequence>
<evidence type="ECO:0000313" key="13">
    <source>
        <dbReference type="EMBL" id="PTF51261.1"/>
    </source>
</evidence>
<evidence type="ECO:0000256" key="6">
    <source>
        <dbReference type="ARBA" id="ARBA00022679"/>
    </source>
</evidence>
<dbReference type="Gene3D" id="3.40.930.10">
    <property type="entry name" value="Mannitol-specific EII, Chain A"/>
    <property type="match status" value="1"/>
</dbReference>
<keyword evidence="7" id="KW-0598">Phosphotransferase system</keyword>
<evidence type="ECO:0000259" key="12">
    <source>
        <dbReference type="PROSITE" id="PS51094"/>
    </source>
</evidence>
<evidence type="ECO:0000256" key="2">
    <source>
        <dbReference type="ARBA" id="ARBA00011798"/>
    </source>
</evidence>
<comment type="caution">
    <text evidence="13">The sequence shown here is derived from an EMBL/GenBank/DDBJ whole genome shotgun (WGS) entry which is preliminary data.</text>
</comment>
<proteinExistence type="predicted"/>
<dbReference type="PANTHER" id="PTHR36203:SF1">
    <property type="entry name" value="ASCORBATE-SPECIFIC PTS SYSTEM EIIA COMPONENT"/>
    <property type="match status" value="1"/>
</dbReference>
<accession>A0A2T4LJU1</accession>
<keyword evidence="3" id="KW-0813">Transport</keyword>
<keyword evidence="5" id="KW-0597">Phosphoprotein</keyword>
<reference evidence="13 14" key="1">
    <citation type="journal article" date="2016" name="Front. Microbiol.">
        <title>Comprehensive Phylogenetic Analysis of Bovine Non-aureus Staphylococci Species Based on Whole-Genome Sequencing.</title>
        <authorList>
            <person name="Naushad S."/>
            <person name="Barkema H.W."/>
            <person name="Luby C."/>
            <person name="Condas L.A."/>
            <person name="Nobrega D.B."/>
            <person name="Carson D.A."/>
            <person name="De Buck J."/>
        </authorList>
    </citation>
    <scope>NUCLEOTIDE SEQUENCE [LARGE SCALE GENOMIC DNA]</scope>
    <source>
        <strain evidence="13 14">SNUC 3829</strain>
    </source>
</reference>
<evidence type="ECO:0000313" key="14">
    <source>
        <dbReference type="Proteomes" id="UP000241208"/>
    </source>
</evidence>
<feature type="non-terminal residue" evidence="13">
    <location>
        <position position="129"/>
    </location>
</feature>
<keyword evidence="4" id="KW-0963">Cytoplasm</keyword>
<feature type="non-terminal residue" evidence="13">
    <location>
        <position position="1"/>
    </location>
</feature>
<dbReference type="GO" id="GO:0005737">
    <property type="term" value="C:cytoplasm"/>
    <property type="evidence" value="ECO:0007669"/>
    <property type="project" value="UniProtKB-SubCell"/>
</dbReference>
<dbReference type="EMBL" id="PYZR01000632">
    <property type="protein sequence ID" value="PTF51261.1"/>
    <property type="molecule type" value="Genomic_DNA"/>
</dbReference>
<dbReference type="GO" id="GO:0016301">
    <property type="term" value="F:kinase activity"/>
    <property type="evidence" value="ECO:0007669"/>
    <property type="project" value="UniProtKB-KW"/>
</dbReference>
<dbReference type="Proteomes" id="UP000241208">
    <property type="component" value="Unassembled WGS sequence"/>
</dbReference>
<dbReference type="GO" id="GO:0009401">
    <property type="term" value="P:phosphoenolpyruvate-dependent sugar phosphotransferase system"/>
    <property type="evidence" value="ECO:0007669"/>
    <property type="project" value="UniProtKB-KW"/>
</dbReference>
<dbReference type="Pfam" id="PF00359">
    <property type="entry name" value="PTS_EIIA_2"/>
    <property type="match status" value="1"/>
</dbReference>
<evidence type="ECO:0000256" key="8">
    <source>
        <dbReference type="ARBA" id="ARBA00022777"/>
    </source>
</evidence>
<evidence type="ECO:0000256" key="5">
    <source>
        <dbReference type="ARBA" id="ARBA00022553"/>
    </source>
</evidence>
<evidence type="ECO:0000256" key="11">
    <source>
        <dbReference type="ARBA" id="ARBA00042072"/>
    </source>
</evidence>
<keyword evidence="13" id="KW-0762">Sugar transport</keyword>
<keyword evidence="8" id="KW-0418">Kinase</keyword>
<dbReference type="SUPFAM" id="SSF55804">
    <property type="entry name" value="Phoshotransferase/anion transport protein"/>
    <property type="match status" value="1"/>
</dbReference>
<dbReference type="InterPro" id="IPR002178">
    <property type="entry name" value="PTS_EIIA_type-2_dom"/>
</dbReference>
<dbReference type="PROSITE" id="PS51094">
    <property type="entry name" value="PTS_EIIA_TYPE_2"/>
    <property type="match status" value="1"/>
</dbReference>
<organism evidence="13 14">
    <name type="scientific">Staphylococcus cohnii</name>
    <dbReference type="NCBI Taxonomy" id="29382"/>
    <lineage>
        <taxon>Bacteria</taxon>
        <taxon>Bacillati</taxon>
        <taxon>Bacillota</taxon>
        <taxon>Bacilli</taxon>
        <taxon>Bacillales</taxon>
        <taxon>Staphylococcaceae</taxon>
        <taxon>Staphylococcus</taxon>
        <taxon>Staphylococcus cohnii species complex</taxon>
    </lineage>
</organism>
<keyword evidence="6" id="KW-0808">Transferase</keyword>
<dbReference type="PANTHER" id="PTHR36203">
    <property type="entry name" value="ASCORBATE-SPECIFIC PTS SYSTEM EIIA COMPONENT"/>
    <property type="match status" value="1"/>
</dbReference>
<evidence type="ECO:0000256" key="7">
    <source>
        <dbReference type="ARBA" id="ARBA00022683"/>
    </source>
</evidence>
<evidence type="ECO:0000256" key="3">
    <source>
        <dbReference type="ARBA" id="ARBA00022448"/>
    </source>
</evidence>
<evidence type="ECO:0000256" key="1">
    <source>
        <dbReference type="ARBA" id="ARBA00004496"/>
    </source>
</evidence>
<protein>
    <recommendedName>
        <fullName evidence="10">Ascorbate-specific PTS system EIIA component</fullName>
    </recommendedName>
    <alternativeName>
        <fullName evidence="11">Ascorbate-specific phosphotransferase enzyme IIA component</fullName>
    </alternativeName>
</protein>
<dbReference type="InterPro" id="IPR016152">
    <property type="entry name" value="PTrfase/Anion_transptr"/>
</dbReference>
<evidence type="ECO:0000256" key="4">
    <source>
        <dbReference type="ARBA" id="ARBA00022490"/>
    </source>
</evidence>
<gene>
    <name evidence="13" type="ORF">BUY34_15105</name>
</gene>
<comment type="function">
    <text evidence="9">The phosphoenolpyruvate-dependent sugar phosphotransferase system (sugar PTS), a major carbohydrate active transport system, catalyzes the phosphorylation of incoming sugar substrates concomitantly with their translocation across the cell membrane. The enzyme II UlaABC PTS system is involved in ascorbate transport.</text>
</comment>
<dbReference type="AlphaFoldDB" id="A0A2T4LJU1"/>
<comment type="subcellular location">
    <subcellularLocation>
        <location evidence="1">Cytoplasm</location>
    </subcellularLocation>
</comment>
<comment type="subunit">
    <text evidence="2">Homodimer or homotrimer. Seems to be a monomer when not phosphorylated.</text>
</comment>
<name>A0A2T4LJU1_9STAP</name>
<feature type="domain" description="PTS EIIA type-2" evidence="12">
    <location>
        <begin position="52"/>
        <end position="129"/>
    </location>
</feature>
<dbReference type="InterPro" id="IPR051351">
    <property type="entry name" value="Ascorbate-PTS_EIIA_comp"/>
</dbReference>
<evidence type="ECO:0000256" key="9">
    <source>
        <dbReference type="ARBA" id="ARBA00037387"/>
    </source>
</evidence>
<evidence type="ECO:0000256" key="10">
    <source>
        <dbReference type="ARBA" id="ARBA00041175"/>
    </source>
</evidence>